<gene>
    <name evidence="1" type="ORF">HHX25_04965</name>
</gene>
<sequence length="421" mass="49035">MQSKEAQSKVGTISKTLMSLNNEQRREFLRYYSPIIFKQAHEYSNDHLGYDWITNFYFDGDNSLKNNKKNWSKELDFFIDKSKHSEWQIRPTLYTSIIEFYDNELDTKSVILLYHVYHAKQRGSIHDWERIEIRIDDVQGNPGSGEGINYVVITRHGLHNAREYPDEDLNFMNTANGKHVMIWQADWDYGVIGTAELRFVEDSWSTVNSKNNNNNSAKVDINGSGNNRFHYIFTFEGDATAVNYWNAQTLNQNNAASLASGKSQDITVKFNRVKRITYELQDIADIIPTHLSSVNWKKTRQVNLSSPVLNEDGSVAIASGTRTFYYEALDVEDEDEDRDGFIRKHWFWGVYYYGEEGDYFYEKLDPQPWQQHVYFAHNGTRGNGTKTDELANRGFFLGKGSYTNWLSNEGFDGRWVQLFQD</sequence>
<keyword evidence="2" id="KW-1185">Reference proteome</keyword>
<proteinExistence type="predicted"/>
<comment type="caution">
    <text evidence="1">The sequence shown here is derived from an EMBL/GenBank/DDBJ whole genome shotgun (WGS) entry which is preliminary data.</text>
</comment>
<name>A0ABX1RWI5_9FLAO</name>
<dbReference type="RefSeq" id="WP_169670770.1">
    <property type="nucleotide sequence ID" value="NZ_JABBHF010000002.1"/>
</dbReference>
<reference evidence="1 2" key="1">
    <citation type="submission" date="2020-04" db="EMBL/GenBank/DDBJ databases">
        <title>A Flavivirga sp. nov.</title>
        <authorList>
            <person name="Sun X."/>
        </authorList>
    </citation>
    <scope>NUCLEOTIDE SEQUENCE [LARGE SCALE GENOMIC DNA]</scope>
    <source>
        <strain evidence="1 2">Y03</strain>
    </source>
</reference>
<protein>
    <recommendedName>
        <fullName evidence="3">DUF946 domain-containing protein</fullName>
    </recommendedName>
</protein>
<accession>A0ABX1RWI5</accession>
<evidence type="ECO:0008006" key="3">
    <source>
        <dbReference type="Google" id="ProtNLM"/>
    </source>
</evidence>
<evidence type="ECO:0000313" key="1">
    <source>
        <dbReference type="EMBL" id="NMH86844.1"/>
    </source>
</evidence>
<dbReference type="EMBL" id="JABBHF010000002">
    <property type="protein sequence ID" value="NMH86844.1"/>
    <property type="molecule type" value="Genomic_DNA"/>
</dbReference>
<evidence type="ECO:0000313" key="2">
    <source>
        <dbReference type="Proteomes" id="UP000746690"/>
    </source>
</evidence>
<organism evidence="1 2">
    <name type="scientific">Flavivirga algicola</name>
    <dbReference type="NCBI Taxonomy" id="2729136"/>
    <lineage>
        <taxon>Bacteria</taxon>
        <taxon>Pseudomonadati</taxon>
        <taxon>Bacteroidota</taxon>
        <taxon>Flavobacteriia</taxon>
        <taxon>Flavobacteriales</taxon>
        <taxon>Flavobacteriaceae</taxon>
        <taxon>Flavivirga</taxon>
    </lineage>
</organism>
<dbReference type="Proteomes" id="UP000746690">
    <property type="component" value="Unassembled WGS sequence"/>
</dbReference>